<feature type="domain" description="AB hydrolase-1" evidence="1">
    <location>
        <begin position="8"/>
        <end position="250"/>
    </location>
</feature>
<sequence length="262" mass="28628">MTSNKATLLFLHGSMHTGQVWERVVSLLEAKGYTRCLTPQLCFCGTPEPVPSIAPCISQVQSLIADEIKAGRDVVVINHSFAGIVGCSAVKGFTAGPPQGRGRVIGLIMISAFAVPSNTSLLDFIRTFGGMTPMARPGPDGRDVLTKDPLDIFYHDLPPDDAALWNSRLLRHSSATRSTAEGVYAGWKNGDDVPVWFIVTTRDHCIPPDFQERMVDMMDAERMEASQPAVHRRTMDSGHSPMLSQPEQTAHILEEAAEAMLR</sequence>
<dbReference type="PANTHER" id="PTHR37017">
    <property type="entry name" value="AB HYDROLASE-1 DOMAIN-CONTAINING PROTEIN-RELATED"/>
    <property type="match status" value="1"/>
</dbReference>
<evidence type="ECO:0000313" key="2">
    <source>
        <dbReference type="EMBL" id="KAK7943479.1"/>
    </source>
</evidence>
<dbReference type="Gene3D" id="3.40.50.1820">
    <property type="entry name" value="alpha/beta hydrolase"/>
    <property type="match status" value="1"/>
</dbReference>
<protein>
    <recommendedName>
        <fullName evidence="1">AB hydrolase-1 domain-containing protein</fullName>
    </recommendedName>
</protein>
<dbReference type="InterPro" id="IPR052897">
    <property type="entry name" value="Sec-Metab_Biosynth_Hydrolase"/>
</dbReference>
<name>A0ABR1Q0W1_9PEZI</name>
<dbReference type="GeneID" id="92081876"/>
<dbReference type="RefSeq" id="XP_066695510.1">
    <property type="nucleotide sequence ID" value="XM_066848814.1"/>
</dbReference>
<accession>A0ABR1Q0W1</accession>
<dbReference type="EMBL" id="JAQQWE010000008">
    <property type="protein sequence ID" value="KAK7943479.1"/>
    <property type="molecule type" value="Genomic_DNA"/>
</dbReference>
<evidence type="ECO:0000259" key="1">
    <source>
        <dbReference type="Pfam" id="PF12697"/>
    </source>
</evidence>
<dbReference type="Pfam" id="PF12697">
    <property type="entry name" value="Abhydrolase_6"/>
    <property type="match status" value="1"/>
</dbReference>
<dbReference type="SUPFAM" id="SSF53474">
    <property type="entry name" value="alpha/beta-Hydrolases"/>
    <property type="match status" value="1"/>
</dbReference>
<keyword evidence="3" id="KW-1185">Reference proteome</keyword>
<dbReference type="InterPro" id="IPR029058">
    <property type="entry name" value="AB_hydrolase_fold"/>
</dbReference>
<organism evidence="2 3">
    <name type="scientific">Apiospora aurea</name>
    <dbReference type="NCBI Taxonomy" id="335848"/>
    <lineage>
        <taxon>Eukaryota</taxon>
        <taxon>Fungi</taxon>
        <taxon>Dikarya</taxon>
        <taxon>Ascomycota</taxon>
        <taxon>Pezizomycotina</taxon>
        <taxon>Sordariomycetes</taxon>
        <taxon>Xylariomycetidae</taxon>
        <taxon>Amphisphaeriales</taxon>
        <taxon>Apiosporaceae</taxon>
        <taxon>Apiospora</taxon>
    </lineage>
</organism>
<evidence type="ECO:0000313" key="3">
    <source>
        <dbReference type="Proteomes" id="UP001391051"/>
    </source>
</evidence>
<dbReference type="InterPro" id="IPR000073">
    <property type="entry name" value="AB_hydrolase_1"/>
</dbReference>
<dbReference type="Proteomes" id="UP001391051">
    <property type="component" value="Unassembled WGS sequence"/>
</dbReference>
<gene>
    <name evidence="2" type="ORF">PG986_012592</name>
</gene>
<dbReference type="PANTHER" id="PTHR37017:SF11">
    <property type="entry name" value="ESTERASE_LIPASE_THIOESTERASE DOMAIN-CONTAINING PROTEIN"/>
    <property type="match status" value="1"/>
</dbReference>
<proteinExistence type="predicted"/>
<reference evidence="2 3" key="1">
    <citation type="submission" date="2023-01" db="EMBL/GenBank/DDBJ databases">
        <title>Analysis of 21 Apiospora genomes using comparative genomics revels a genus with tremendous synthesis potential of carbohydrate active enzymes and secondary metabolites.</title>
        <authorList>
            <person name="Sorensen T."/>
        </authorList>
    </citation>
    <scope>NUCLEOTIDE SEQUENCE [LARGE SCALE GENOMIC DNA]</scope>
    <source>
        <strain evidence="2 3">CBS 24483</strain>
    </source>
</reference>
<comment type="caution">
    <text evidence="2">The sequence shown here is derived from an EMBL/GenBank/DDBJ whole genome shotgun (WGS) entry which is preliminary data.</text>
</comment>